<evidence type="ECO:0000313" key="1">
    <source>
        <dbReference type="EMBL" id="GFY50289.1"/>
    </source>
</evidence>
<organism evidence="1 2">
    <name type="scientific">Trichonephila inaurata madagascariensis</name>
    <dbReference type="NCBI Taxonomy" id="2747483"/>
    <lineage>
        <taxon>Eukaryota</taxon>
        <taxon>Metazoa</taxon>
        <taxon>Ecdysozoa</taxon>
        <taxon>Arthropoda</taxon>
        <taxon>Chelicerata</taxon>
        <taxon>Arachnida</taxon>
        <taxon>Araneae</taxon>
        <taxon>Araneomorphae</taxon>
        <taxon>Entelegynae</taxon>
        <taxon>Araneoidea</taxon>
        <taxon>Nephilidae</taxon>
        <taxon>Trichonephila</taxon>
        <taxon>Trichonephila inaurata</taxon>
    </lineage>
</organism>
<name>A0A8X6XBQ4_9ARAC</name>
<proteinExistence type="predicted"/>
<reference evidence="1" key="1">
    <citation type="submission" date="2020-08" db="EMBL/GenBank/DDBJ databases">
        <title>Multicomponent nature underlies the extraordinary mechanical properties of spider dragline silk.</title>
        <authorList>
            <person name="Kono N."/>
            <person name="Nakamura H."/>
            <person name="Mori M."/>
            <person name="Yoshida Y."/>
            <person name="Ohtoshi R."/>
            <person name="Malay A.D."/>
            <person name="Moran D.A.P."/>
            <person name="Tomita M."/>
            <person name="Numata K."/>
            <person name="Arakawa K."/>
        </authorList>
    </citation>
    <scope>NUCLEOTIDE SEQUENCE</scope>
</reference>
<keyword evidence="2" id="KW-1185">Reference proteome</keyword>
<dbReference type="OrthoDB" id="10337840at2759"/>
<evidence type="ECO:0000313" key="2">
    <source>
        <dbReference type="Proteomes" id="UP000886998"/>
    </source>
</evidence>
<gene>
    <name evidence="1" type="ORF">TNIN_416241</name>
</gene>
<sequence length="161" mass="18762">MDFTFLLEISFYLVVCVMTTLFHGHLPYFIEILEYVAIVEIFKKFLLPNFEQTQQLDGNLSLSENKERKRENDSVPIVYSDMVFKMCQSLDIKARLAPEDERSAWIAKFKKRSKSKPTIPVVNSKIIYQMCNALDIKVMLSPTIEPDTHNYTASKPRTEEE</sequence>
<dbReference type="Proteomes" id="UP000886998">
    <property type="component" value="Unassembled WGS sequence"/>
</dbReference>
<accession>A0A8X6XBQ4</accession>
<protein>
    <submittedName>
        <fullName evidence="1">Uncharacterized protein</fullName>
    </submittedName>
</protein>
<dbReference type="AlphaFoldDB" id="A0A8X6XBQ4"/>
<comment type="caution">
    <text evidence="1">The sequence shown here is derived from an EMBL/GenBank/DDBJ whole genome shotgun (WGS) entry which is preliminary data.</text>
</comment>
<dbReference type="EMBL" id="BMAV01007384">
    <property type="protein sequence ID" value="GFY50289.1"/>
    <property type="molecule type" value="Genomic_DNA"/>
</dbReference>